<dbReference type="InterPro" id="IPR059206">
    <property type="entry name" value="Sll1717-like"/>
</dbReference>
<evidence type="ECO:0000313" key="1">
    <source>
        <dbReference type="EMBL" id="GBQ79938.1"/>
    </source>
</evidence>
<dbReference type="EMBL" id="BAPF01000024">
    <property type="protein sequence ID" value="GBQ79938.1"/>
    <property type="molecule type" value="Genomic_DNA"/>
</dbReference>
<name>A0ABQ0PSP2_9PROT</name>
<evidence type="ECO:0000313" key="2">
    <source>
        <dbReference type="Proteomes" id="UP001065047"/>
    </source>
</evidence>
<dbReference type="SUPFAM" id="SSF52540">
    <property type="entry name" value="P-loop containing nucleoside triphosphate hydrolases"/>
    <property type="match status" value="1"/>
</dbReference>
<dbReference type="GeneID" id="47230183"/>
<evidence type="ECO:0008006" key="3">
    <source>
        <dbReference type="Google" id="ProtNLM"/>
    </source>
</evidence>
<proteinExistence type="predicted"/>
<keyword evidence="2" id="KW-1185">Reference proteome</keyword>
<dbReference type="Proteomes" id="UP001065047">
    <property type="component" value="Unassembled WGS sequence"/>
</dbReference>
<dbReference type="InterPro" id="IPR027417">
    <property type="entry name" value="P-loop_NTPase"/>
</dbReference>
<gene>
    <name evidence="1" type="ORF">AA14337_1579</name>
</gene>
<protein>
    <recommendedName>
        <fullName evidence="3">ATP-binding protein</fullName>
    </recommendedName>
</protein>
<sequence>MKALRELKKWFPTGTAEGERAILEEAFIYIDEFDEVIEPPRGSPHLLIGRKGSGKTAVIDFSETVIERHGIPVIKLSPTDIDTSIITDDSSTGEMNKIFLDALILSICKKLSEKSIGWFDSDFYTMYSAAVEAGVRSPDIWGRVGKFFSSIAKGPTKIDLNSSFPHLTSATRSEIGGAVERALQGETVHIFIDDTDQVSNPDKPGHLNRIWSLLLAVRLLAEKIPQIKAVISLRTEVWERLKRDQAGQRDQTDHFSSLVVEMPGGNEHVEEIILRRLQLAAGRLAIAGDPYNPFFEGSAARAPGSNEARSWKHLLSVRSRGRPRDTIQLINALAKRAIQAKAPKITEKHFRDEMPGFSKKIVEQFAVETSGECPTAVEILRTFTRNAFNDSGYSMTSEHAFQHCLTLLTRFGITLYGIPLKHNDVAAFQIWSFLYISGVLSARASDSRTKNGFRHLDPMQDLTLVSKSRWNDLQKLMWELNTVYRDYMTNISDDIEASIGLAVKVKARESKRIRKK</sequence>
<accession>A0ABQ0PSP2</accession>
<dbReference type="RefSeq" id="WP_156476848.1">
    <property type="nucleotide sequence ID" value="NZ_BAPF01000024.1"/>
</dbReference>
<reference evidence="1" key="1">
    <citation type="submission" date="2013-04" db="EMBL/GenBank/DDBJ databases">
        <title>The genome sequencing project of 58 acetic acid bacteria.</title>
        <authorList>
            <person name="Okamoto-Kainuma A."/>
            <person name="Ishikawa M."/>
            <person name="Umino S."/>
            <person name="Koizumi Y."/>
            <person name="Shiwa Y."/>
            <person name="Yoshikawa H."/>
            <person name="Matsutani M."/>
            <person name="Matsushita K."/>
        </authorList>
    </citation>
    <scope>NUCLEOTIDE SEQUENCE</scope>
    <source>
        <strain evidence="1">DSM 14337</strain>
    </source>
</reference>
<comment type="caution">
    <text evidence="1">The sequence shown here is derived from an EMBL/GenBank/DDBJ whole genome shotgun (WGS) entry which is preliminary data.</text>
</comment>
<organism evidence="1 2">
    <name type="scientific">Acetobacter malorum DSM 14337</name>
    <dbReference type="NCBI Taxonomy" id="1307910"/>
    <lineage>
        <taxon>Bacteria</taxon>
        <taxon>Pseudomonadati</taxon>
        <taxon>Pseudomonadota</taxon>
        <taxon>Alphaproteobacteria</taxon>
        <taxon>Acetobacterales</taxon>
        <taxon>Acetobacteraceae</taxon>
        <taxon>Acetobacter</taxon>
    </lineage>
</organism>
<dbReference type="NCBIfam" id="NF047389">
    <property type="entry name" value="ATPase_Sll1717"/>
    <property type="match status" value="1"/>
</dbReference>